<dbReference type="PANTHER" id="PTHR46382:SF1">
    <property type="entry name" value="PHOSPHATIDATE CYTIDYLYLTRANSFERASE"/>
    <property type="match status" value="1"/>
</dbReference>
<comment type="subcellular location">
    <subcellularLocation>
        <location evidence="2">Cell membrane</location>
        <topology evidence="2">Multi-pass membrane protein</topology>
    </subcellularLocation>
</comment>
<evidence type="ECO:0000256" key="10">
    <source>
        <dbReference type="ARBA" id="ARBA00022679"/>
    </source>
</evidence>
<sequence length="277" mass="28641">MAGGEPYRFPRPGRSLVLRIASAAVMLPVAIAAVAYGRPWFDGLLALTAFLMAREWARMTGAGVKGATYLLAGVSLLLVLSLPFEVDGRVLLAAILGGTVLLYGLARLSGAQTPKLLAFGLPAVVLPCAAFVWLRANQEQGVETVLWLMSVVWATDTGAFFFGRTIGGPKLAPKLSPNKTWAGLLGGMLSAGLVGAGVAAACGGSPYILAPVAVVLAVVSQGGDLGESALKRRFGVKDSGKIIPGHGGVLDRVDGLMPVAPLLALLILVTGRSIMEW</sequence>
<comment type="similarity">
    <text evidence="5 18">Belongs to the CDS family.</text>
</comment>
<keyword evidence="11 18" id="KW-0812">Transmembrane</keyword>
<dbReference type="RefSeq" id="WP_379873818.1">
    <property type="nucleotide sequence ID" value="NZ_JBHUIP010000001.1"/>
</dbReference>
<keyword evidence="21" id="KW-1185">Reference proteome</keyword>
<evidence type="ECO:0000256" key="18">
    <source>
        <dbReference type="RuleBase" id="RU003938"/>
    </source>
</evidence>
<evidence type="ECO:0000313" key="20">
    <source>
        <dbReference type="EMBL" id="MFD2261276.1"/>
    </source>
</evidence>
<keyword evidence="8" id="KW-1003">Cell membrane</keyword>
<evidence type="ECO:0000256" key="6">
    <source>
        <dbReference type="ARBA" id="ARBA00012487"/>
    </source>
</evidence>
<keyword evidence="14" id="KW-0443">Lipid metabolism</keyword>
<evidence type="ECO:0000256" key="8">
    <source>
        <dbReference type="ARBA" id="ARBA00022475"/>
    </source>
</evidence>
<dbReference type="GO" id="GO:0016779">
    <property type="term" value="F:nucleotidyltransferase activity"/>
    <property type="evidence" value="ECO:0007669"/>
    <property type="project" value="UniProtKB-KW"/>
</dbReference>
<feature type="transmembrane region" description="Helical" evidence="19">
    <location>
        <begin position="255"/>
        <end position="275"/>
    </location>
</feature>
<protein>
    <recommendedName>
        <fullName evidence="7 18">Phosphatidate cytidylyltransferase</fullName>
        <ecNumber evidence="6 18">2.7.7.41</ecNumber>
    </recommendedName>
</protein>
<feature type="transmembrane region" description="Helical" evidence="19">
    <location>
        <begin position="90"/>
        <end position="109"/>
    </location>
</feature>
<evidence type="ECO:0000256" key="2">
    <source>
        <dbReference type="ARBA" id="ARBA00004651"/>
    </source>
</evidence>
<keyword evidence="16" id="KW-0594">Phospholipid biosynthesis</keyword>
<evidence type="ECO:0000256" key="1">
    <source>
        <dbReference type="ARBA" id="ARBA00001698"/>
    </source>
</evidence>
<evidence type="ECO:0000256" key="17">
    <source>
        <dbReference type="ARBA" id="ARBA00023264"/>
    </source>
</evidence>
<organism evidence="20 21">
    <name type="scientific">Lacibacterium aquatile</name>
    <dbReference type="NCBI Taxonomy" id="1168082"/>
    <lineage>
        <taxon>Bacteria</taxon>
        <taxon>Pseudomonadati</taxon>
        <taxon>Pseudomonadota</taxon>
        <taxon>Alphaproteobacteria</taxon>
        <taxon>Rhodospirillales</taxon>
        <taxon>Rhodospirillaceae</taxon>
    </lineage>
</organism>
<dbReference type="Pfam" id="PF01148">
    <property type="entry name" value="CTP_transf_1"/>
    <property type="match status" value="1"/>
</dbReference>
<dbReference type="PANTHER" id="PTHR46382">
    <property type="entry name" value="PHOSPHATIDATE CYTIDYLYLTRANSFERASE"/>
    <property type="match status" value="1"/>
</dbReference>
<keyword evidence="15 19" id="KW-0472">Membrane</keyword>
<keyword evidence="10 18" id="KW-0808">Transferase</keyword>
<feature type="transmembrane region" description="Helical" evidence="19">
    <location>
        <begin position="146"/>
        <end position="163"/>
    </location>
</feature>
<evidence type="ECO:0000256" key="7">
    <source>
        <dbReference type="ARBA" id="ARBA00019373"/>
    </source>
</evidence>
<comment type="caution">
    <text evidence="20">The sequence shown here is derived from an EMBL/GenBank/DDBJ whole genome shotgun (WGS) entry which is preliminary data.</text>
</comment>
<evidence type="ECO:0000256" key="13">
    <source>
        <dbReference type="ARBA" id="ARBA00022989"/>
    </source>
</evidence>
<evidence type="ECO:0000256" key="5">
    <source>
        <dbReference type="ARBA" id="ARBA00010185"/>
    </source>
</evidence>
<keyword evidence="17" id="KW-1208">Phospholipid metabolism</keyword>
<evidence type="ECO:0000256" key="4">
    <source>
        <dbReference type="ARBA" id="ARBA00005189"/>
    </source>
</evidence>
<feature type="transmembrane region" description="Helical" evidence="19">
    <location>
        <begin position="16"/>
        <end position="34"/>
    </location>
</feature>
<dbReference type="InterPro" id="IPR000374">
    <property type="entry name" value="PC_trans"/>
</dbReference>
<dbReference type="EMBL" id="JBHUIP010000001">
    <property type="protein sequence ID" value="MFD2261276.1"/>
    <property type="molecule type" value="Genomic_DNA"/>
</dbReference>
<evidence type="ECO:0000256" key="15">
    <source>
        <dbReference type="ARBA" id="ARBA00023136"/>
    </source>
</evidence>
<gene>
    <name evidence="20" type="ORF">ACFSM5_00130</name>
</gene>
<feature type="transmembrane region" description="Helical" evidence="19">
    <location>
        <begin position="116"/>
        <end position="134"/>
    </location>
</feature>
<dbReference type="EC" id="2.7.7.41" evidence="6 18"/>
<feature type="transmembrane region" description="Helical" evidence="19">
    <location>
        <begin position="66"/>
        <end position="84"/>
    </location>
</feature>
<proteinExistence type="inferred from homology"/>
<name>A0ABW5DNY3_9PROT</name>
<feature type="transmembrane region" description="Helical" evidence="19">
    <location>
        <begin position="184"/>
        <end position="209"/>
    </location>
</feature>
<comment type="pathway">
    <text evidence="4">Lipid metabolism.</text>
</comment>
<evidence type="ECO:0000313" key="21">
    <source>
        <dbReference type="Proteomes" id="UP001597295"/>
    </source>
</evidence>
<evidence type="ECO:0000256" key="19">
    <source>
        <dbReference type="SAM" id="Phobius"/>
    </source>
</evidence>
<keyword evidence="9" id="KW-0444">Lipid biosynthesis</keyword>
<evidence type="ECO:0000256" key="11">
    <source>
        <dbReference type="ARBA" id="ARBA00022692"/>
    </source>
</evidence>
<comment type="catalytic activity">
    <reaction evidence="1 18">
        <text>a 1,2-diacyl-sn-glycero-3-phosphate + CTP + H(+) = a CDP-1,2-diacyl-sn-glycerol + diphosphate</text>
        <dbReference type="Rhea" id="RHEA:16229"/>
        <dbReference type="ChEBI" id="CHEBI:15378"/>
        <dbReference type="ChEBI" id="CHEBI:33019"/>
        <dbReference type="ChEBI" id="CHEBI:37563"/>
        <dbReference type="ChEBI" id="CHEBI:58332"/>
        <dbReference type="ChEBI" id="CHEBI:58608"/>
        <dbReference type="EC" id="2.7.7.41"/>
    </reaction>
</comment>
<dbReference type="PROSITE" id="PS01315">
    <property type="entry name" value="CDS"/>
    <property type="match status" value="1"/>
</dbReference>
<comment type="pathway">
    <text evidence="3 18">Phospholipid metabolism; CDP-diacylglycerol biosynthesis; CDP-diacylglycerol from sn-glycerol 3-phosphate: step 3/3.</text>
</comment>
<accession>A0ABW5DNY3</accession>
<reference evidence="21" key="1">
    <citation type="journal article" date="2019" name="Int. J. Syst. Evol. Microbiol.">
        <title>The Global Catalogue of Microorganisms (GCM) 10K type strain sequencing project: providing services to taxonomists for standard genome sequencing and annotation.</title>
        <authorList>
            <consortium name="The Broad Institute Genomics Platform"/>
            <consortium name="The Broad Institute Genome Sequencing Center for Infectious Disease"/>
            <person name="Wu L."/>
            <person name="Ma J."/>
        </authorList>
    </citation>
    <scope>NUCLEOTIDE SEQUENCE [LARGE SCALE GENOMIC DNA]</scope>
    <source>
        <strain evidence="21">CGMCC 1.19062</strain>
    </source>
</reference>
<evidence type="ECO:0000256" key="9">
    <source>
        <dbReference type="ARBA" id="ARBA00022516"/>
    </source>
</evidence>
<dbReference type="Proteomes" id="UP001597295">
    <property type="component" value="Unassembled WGS sequence"/>
</dbReference>
<keyword evidence="13 19" id="KW-1133">Transmembrane helix</keyword>
<evidence type="ECO:0000256" key="12">
    <source>
        <dbReference type="ARBA" id="ARBA00022695"/>
    </source>
</evidence>
<keyword evidence="12 18" id="KW-0548">Nucleotidyltransferase</keyword>
<evidence type="ECO:0000256" key="3">
    <source>
        <dbReference type="ARBA" id="ARBA00005119"/>
    </source>
</evidence>
<evidence type="ECO:0000256" key="14">
    <source>
        <dbReference type="ARBA" id="ARBA00023098"/>
    </source>
</evidence>
<evidence type="ECO:0000256" key="16">
    <source>
        <dbReference type="ARBA" id="ARBA00023209"/>
    </source>
</evidence>